<dbReference type="InterPro" id="IPR050833">
    <property type="entry name" value="Poly_Biosynth_Transport"/>
</dbReference>
<evidence type="ECO:0000313" key="8">
    <source>
        <dbReference type="Proteomes" id="UP000676194"/>
    </source>
</evidence>
<dbReference type="AlphaFoldDB" id="A0A8E6F0B7"/>
<feature type="transmembrane region" description="Helical" evidence="6">
    <location>
        <begin position="56"/>
        <end position="73"/>
    </location>
</feature>
<dbReference type="PANTHER" id="PTHR30250:SF11">
    <property type="entry name" value="O-ANTIGEN TRANSPORTER-RELATED"/>
    <property type="match status" value="1"/>
</dbReference>
<dbReference type="EMBL" id="CP074694">
    <property type="protein sequence ID" value="QVL34346.1"/>
    <property type="molecule type" value="Genomic_DNA"/>
</dbReference>
<evidence type="ECO:0000256" key="6">
    <source>
        <dbReference type="SAM" id="Phobius"/>
    </source>
</evidence>
<feature type="transmembrane region" description="Helical" evidence="6">
    <location>
        <begin position="400"/>
        <end position="418"/>
    </location>
</feature>
<feature type="transmembrane region" description="Helical" evidence="6">
    <location>
        <begin position="21"/>
        <end position="44"/>
    </location>
</feature>
<evidence type="ECO:0000313" key="7">
    <source>
        <dbReference type="EMBL" id="QVL34346.1"/>
    </source>
</evidence>
<feature type="transmembrane region" description="Helical" evidence="6">
    <location>
        <begin position="93"/>
        <end position="118"/>
    </location>
</feature>
<evidence type="ECO:0000256" key="5">
    <source>
        <dbReference type="ARBA" id="ARBA00023136"/>
    </source>
</evidence>
<reference evidence="7" key="1">
    <citation type="submission" date="2021-05" db="EMBL/GenBank/DDBJ databases">
        <title>Complete genome sequence of the cellulolytic planctomycete Telmatocola sphagniphila SP2T and characterization of the first cellulase from planctomycetes.</title>
        <authorList>
            <person name="Rakitin A.L."/>
            <person name="Beletsky A.V."/>
            <person name="Naumoff D.G."/>
            <person name="Kulichevskaya I.S."/>
            <person name="Mardanov A.V."/>
            <person name="Ravin N.V."/>
            <person name="Dedysh S.N."/>
        </authorList>
    </citation>
    <scope>NUCLEOTIDE SEQUENCE</scope>
    <source>
        <strain evidence="7">SP2T</strain>
    </source>
</reference>
<dbReference type="Pfam" id="PF13440">
    <property type="entry name" value="Polysacc_synt_3"/>
    <property type="match status" value="1"/>
</dbReference>
<gene>
    <name evidence="7" type="ORF">KIH39_10695</name>
</gene>
<evidence type="ECO:0000256" key="1">
    <source>
        <dbReference type="ARBA" id="ARBA00004651"/>
    </source>
</evidence>
<feature type="transmembrane region" description="Helical" evidence="6">
    <location>
        <begin position="161"/>
        <end position="184"/>
    </location>
</feature>
<keyword evidence="8" id="KW-1185">Reference proteome</keyword>
<feature type="transmembrane region" description="Helical" evidence="6">
    <location>
        <begin position="337"/>
        <end position="356"/>
    </location>
</feature>
<evidence type="ECO:0000256" key="3">
    <source>
        <dbReference type="ARBA" id="ARBA00022692"/>
    </source>
</evidence>
<keyword evidence="5 6" id="KW-0472">Membrane</keyword>
<name>A0A8E6F0B7_9BACT</name>
<feature type="transmembrane region" description="Helical" evidence="6">
    <location>
        <begin position="309"/>
        <end position="331"/>
    </location>
</feature>
<feature type="transmembrane region" description="Helical" evidence="6">
    <location>
        <begin position="430"/>
        <end position="447"/>
    </location>
</feature>
<protein>
    <submittedName>
        <fullName evidence="7">Oligosaccharide flippase family protein</fullName>
    </submittedName>
</protein>
<feature type="transmembrane region" description="Helical" evidence="6">
    <location>
        <begin position="376"/>
        <end position="394"/>
    </location>
</feature>
<feature type="transmembrane region" description="Helical" evidence="6">
    <location>
        <begin position="190"/>
        <end position="211"/>
    </location>
</feature>
<organism evidence="7 8">
    <name type="scientific">Telmatocola sphagniphila</name>
    <dbReference type="NCBI Taxonomy" id="1123043"/>
    <lineage>
        <taxon>Bacteria</taxon>
        <taxon>Pseudomonadati</taxon>
        <taxon>Planctomycetota</taxon>
        <taxon>Planctomycetia</taxon>
        <taxon>Gemmatales</taxon>
        <taxon>Gemmataceae</taxon>
    </lineage>
</organism>
<dbReference type="KEGG" id="tsph:KIH39_10695"/>
<proteinExistence type="predicted"/>
<dbReference type="GO" id="GO:0005886">
    <property type="term" value="C:plasma membrane"/>
    <property type="evidence" value="ECO:0007669"/>
    <property type="project" value="UniProtKB-SubCell"/>
</dbReference>
<dbReference type="PANTHER" id="PTHR30250">
    <property type="entry name" value="PST FAMILY PREDICTED COLANIC ACID TRANSPORTER"/>
    <property type="match status" value="1"/>
</dbReference>
<evidence type="ECO:0000256" key="2">
    <source>
        <dbReference type="ARBA" id="ARBA00022475"/>
    </source>
</evidence>
<dbReference type="RefSeq" id="WP_213499316.1">
    <property type="nucleotide sequence ID" value="NZ_CP074694.1"/>
</dbReference>
<comment type="subcellular location">
    <subcellularLocation>
        <location evidence="1">Cell membrane</location>
        <topology evidence="1">Multi-pass membrane protein</topology>
    </subcellularLocation>
</comment>
<keyword evidence="3 6" id="KW-0812">Transmembrane</keyword>
<accession>A0A8E6F0B7</accession>
<keyword evidence="2" id="KW-1003">Cell membrane</keyword>
<dbReference type="Proteomes" id="UP000676194">
    <property type="component" value="Chromosome"/>
</dbReference>
<keyword evidence="4 6" id="KW-1133">Transmembrane helix</keyword>
<evidence type="ECO:0000256" key="4">
    <source>
        <dbReference type="ARBA" id="ARBA00022989"/>
    </source>
</evidence>
<sequence>MLKALGKIGSARFGNLSKEKQAGLFGVGWTALGQIAAIFIRFGSSLLLTRLLNMDTYGFFGIAMSVSILVELFSDIGLRPALTRHADGENSAYVATAWTILIIRSFVMAGLMIGMGLLLPQFYTDYNKRLFFLVEVALAVRPILHACANPMSILLHKQLRFGTWAAMEFGQTIVGTIGTLTFAYLFHNVWAVVIGILLGEAAFVALSYAWCERPPRPTWDKAAAKELAHIGNQVFVNTLVMGLWIYVDRLVGPVFTSAEKMAPYLLAYTLMEAIERLMGKATDVYFSTLVKVGSFQQQVEFHTRTCNRIAMFLMPLLAIGIMAAPMVVKVYGSNYRAAGLGILFAVLVCRVMFRILGQVHYQLFMIQGEIYLATRCYYLALFVQVVTIFPLAKFYGTLGIAYSVCISTFVLTLSQNLIFNHRKYMDMKSFLITFGYAAAGFTALVFLEM</sequence>